<dbReference type="EMBL" id="GL984207">
    <property type="protein sequence ID" value="EGR28841.1"/>
    <property type="molecule type" value="Genomic_DNA"/>
</dbReference>
<keyword evidence="2" id="KW-1185">Reference proteome</keyword>
<protein>
    <submittedName>
        <fullName evidence="1">Uncharacterized protein</fullName>
    </submittedName>
</protein>
<reference evidence="1 2" key="1">
    <citation type="submission" date="2011-07" db="EMBL/GenBank/DDBJ databases">
        <authorList>
            <person name="Coyne R."/>
            <person name="Brami D."/>
            <person name="Johnson J."/>
            <person name="Hostetler J."/>
            <person name="Hannick L."/>
            <person name="Clark T."/>
            <person name="Cassidy-Hanley D."/>
            <person name="Inman J."/>
        </authorList>
    </citation>
    <scope>NUCLEOTIDE SEQUENCE [LARGE SCALE GENOMIC DNA]</scope>
    <source>
        <strain evidence="1 2">G5</strain>
    </source>
</reference>
<gene>
    <name evidence="1" type="ORF">IMG5_167930</name>
</gene>
<name>G0R110_ICHMU</name>
<dbReference type="InterPro" id="IPR035969">
    <property type="entry name" value="Rab-GAP_TBC_sf"/>
</dbReference>
<dbReference type="InParanoid" id="G0R110"/>
<dbReference type="GeneID" id="14904934"/>
<sequence length="66" mass="7774">MNEICAILYYVFMQEKQDDPLINEADCFFCFSLIMTDLKEAFVKTFDDDKGGIKDKIQMLLFIESF</sequence>
<dbReference type="STRING" id="857967.G0R110"/>
<organism evidence="1 2">
    <name type="scientific">Ichthyophthirius multifiliis</name>
    <name type="common">White spot disease agent</name>
    <name type="synonym">Ich</name>
    <dbReference type="NCBI Taxonomy" id="5932"/>
    <lineage>
        <taxon>Eukaryota</taxon>
        <taxon>Sar</taxon>
        <taxon>Alveolata</taxon>
        <taxon>Ciliophora</taxon>
        <taxon>Intramacronucleata</taxon>
        <taxon>Oligohymenophorea</taxon>
        <taxon>Hymenostomatida</taxon>
        <taxon>Ophryoglenina</taxon>
        <taxon>Ichthyophthirius</taxon>
    </lineage>
</organism>
<dbReference type="Proteomes" id="UP000008983">
    <property type="component" value="Unassembled WGS sequence"/>
</dbReference>
<dbReference type="RefSeq" id="XP_004030077.1">
    <property type="nucleotide sequence ID" value="XM_004030029.1"/>
</dbReference>
<proteinExistence type="predicted"/>
<accession>G0R110</accession>
<dbReference type="AlphaFoldDB" id="G0R110"/>
<evidence type="ECO:0000313" key="2">
    <source>
        <dbReference type="Proteomes" id="UP000008983"/>
    </source>
</evidence>
<dbReference type="OrthoDB" id="10263206at2759"/>
<evidence type="ECO:0000313" key="1">
    <source>
        <dbReference type="EMBL" id="EGR28841.1"/>
    </source>
</evidence>
<dbReference type="SUPFAM" id="SSF47923">
    <property type="entry name" value="Ypt/Rab-GAP domain of gyp1p"/>
    <property type="match status" value="1"/>
</dbReference>